<keyword evidence="6" id="KW-0547">Nucleotide-binding</keyword>
<feature type="transmembrane region" description="Helical" evidence="10">
    <location>
        <begin position="537"/>
        <end position="556"/>
    </location>
</feature>
<evidence type="ECO:0000256" key="6">
    <source>
        <dbReference type="ARBA" id="ARBA00022741"/>
    </source>
</evidence>
<sequence length="1932" mass="214393">MEEKEENCVLPSMVQGKQQLQAMLHRQWLFKRRGWGQTTMEIISPLLMMLLLIWGWSLSMEDHFKDQVFVDTTIPILASFKNQFPLNSKSSNFLQLCPPSSKFTHHQQVSKEELAIMSLLMKEEKTLKIWEAMISSLNLIHNHTIASLVDAFVHAKEEEEKTTTKSTQQQMMTSKINNTSSASLPLQRHFKAFSPLFLALSLSCIDSTTKMSATIHAFNNYFGPLLVPTFDEFVQVHKLVKSTLMKANNGKQYKEALEIQQKYGNLLGNLIELGRITFAPNSTEVVALVDHLMTSTKFFKEVYGGTFLSEEEAVRDALTIANVDNPIWAIVVVNHLDLFNGKIEYKIRMNFTTTPPTTDTIHRRRKGVLTYYKQYYTSGFLSLQDVINTYIFSLVPNPSEATTALYEKPMWSAPFPTPAYIRNRYYETVGPILGLMMCLTTLYPLGMFVKALVEEKENRAKETMLIMGLKPWVFTMSWLITYLVVFFLISLMVTALLSFTVFPRSDPSILFLLFFLFTLSLIPFGFFLSVFFSKAKLAAIVAPFVHFTAILPRYIFFQTSHAQAILGKSATSLLPPSAYTFGVDLVALYEGAGYGLRWVNIMEDAFSMAWILFLLLVDLIVYAGLAWYLEQVLPSEYGAVQPPWFLFAPSYWQGGVLGVAAGPSASYEVRLSDSIPGDEMVTMVQEEIEEPYLSTDGQLPAVHIEKLRKVFVGGKIAVDELTLDLFEGHITALLGHNGAGKSTTMSMLTGLIRPTSGDAKIWGHSIQDNMQNIRRIIGVCPQQNVLFGYLTVKEHLELYASLKGVPKLQTEQTVNEMVINLGLEDKANSRASCLSGGMQRKLQVGLAMIGGSRVVFLDEPTSGLDPQSRRSIWELLHSFKSRRAIVLTTHYMDEADLLCDRIAIMSEGRLQCCGSSLFLKAKFGVGYNLSMIRSSAACCSDSAIADLVLHHVPQAQVPLSFPHAGARGGGGLTFQLPLSNKGEFAQLFHELETRLEELHIGNYGISMTTMEDVFLCLSKKDHHDSYRSVGSLTSGRTHRGTQKSLAHDATVNDDDVHGVEISSYKTQSLSKKQQHTSSSFRRAFGQIFKKRMLIARRDIKGLVNSILLPVMAIALVMLILKLNIDPAGPPLNLSFEIYSLLPPEGVGNSKEVLIPHDTIIPVAGAAPPEFVSVLGGSQFIKGKRHDGINNSLQLSQWLLNTFWHTPAYYGALVFNDTLWPRFDTSTISSLKVTDVKRVFGKFTNLSGKINNTTSSRVNDHDDSNKMLCNLSFFQTKSGHGISAPITFLHNTTSDHTLPALFQELAQARLRVGLNNSMASMRIISHPLPITKNEALHLQTILTTLAALFVLIPLSYCAASFAVFVVQERSVKAKLLQMVSGASPYSYWIATYAWDMANFAATVGITMLVFVAYQDESYIGTWTKAGAAVSLLMAFGLSVIPLSYCYSFAFNNPANAQVAIAGIHFVTGFGMYVSSTLMSSLGNNTKELNDQLTPIYQLFPPFNLASGLGNLAALDLKTELKEDGNANPYKWDVLGQSLVLMIGQAVAFLLLTLLIENGALLSLYHLLMLYASSPMMIFTQQSVRDMKEDSNVRNERKRVEGGLAGEDTVIIQELRKVHPGVGLEKDHLAVKGLSLGIPPGECFGFLGVNGAGKTTTLSILSGDLAPTSGDVFINGYSIISERSAARKQMGYCPQFNPLLDLMTAREHLHMYASLKGVPADKVEDVVYDLLQAMGLQGNADQITQSYSGGNKRKLALAIAMVGDPAVVFLDEPSSGMDPLTRRAMWNLITNAVIKKNMSVVLTTHNMEECEALCNRIGIMVAGSLVCLGSIQQIKSCFGSGYTVELRCKSPKSLQPLHQFMILEFPESTLEEQHMTRVKYHLPKKAFSLSKAFCALEREKDRLRIEDYSISQNTLEQIFLSLANGHNGDLTDNE</sequence>
<keyword evidence="13" id="KW-1185">Reference proteome</keyword>
<keyword evidence="5" id="KW-0677">Repeat</keyword>
<name>A0ABP0V9A2_9BRYO</name>
<feature type="transmembrane region" description="Helical" evidence="10">
    <location>
        <begin position="1457"/>
        <end position="1477"/>
    </location>
</feature>
<dbReference type="SMART" id="SM00382">
    <property type="entry name" value="AAA"/>
    <property type="match status" value="2"/>
</dbReference>
<proteinExistence type="inferred from homology"/>
<dbReference type="PANTHER" id="PTHR19229:SF36">
    <property type="entry name" value="ATP-BINDING CASSETTE SUB-FAMILY A MEMBER 2"/>
    <property type="match status" value="1"/>
</dbReference>
<evidence type="ECO:0000256" key="3">
    <source>
        <dbReference type="ARBA" id="ARBA00022448"/>
    </source>
</evidence>
<dbReference type="Pfam" id="PF00005">
    <property type="entry name" value="ABC_tran"/>
    <property type="match status" value="2"/>
</dbReference>
<feature type="transmembrane region" description="Helical" evidence="10">
    <location>
        <begin position="608"/>
        <end position="629"/>
    </location>
</feature>
<evidence type="ECO:0000259" key="11">
    <source>
        <dbReference type="PROSITE" id="PS50893"/>
    </source>
</evidence>
<comment type="subcellular location">
    <subcellularLocation>
        <location evidence="1">Membrane</location>
        <topology evidence="1">Multi-pass membrane protein</topology>
    </subcellularLocation>
</comment>
<feature type="domain" description="ABC transporter" evidence="11">
    <location>
        <begin position="702"/>
        <end position="932"/>
    </location>
</feature>
<feature type="transmembrane region" description="Helical" evidence="10">
    <location>
        <begin position="473"/>
        <end position="497"/>
    </location>
</feature>
<keyword evidence="3" id="KW-0813">Transport</keyword>
<evidence type="ECO:0000256" key="4">
    <source>
        <dbReference type="ARBA" id="ARBA00022692"/>
    </source>
</evidence>
<organism evidence="12 13">
    <name type="scientific">Sphagnum troendelagicum</name>
    <dbReference type="NCBI Taxonomy" id="128251"/>
    <lineage>
        <taxon>Eukaryota</taxon>
        <taxon>Viridiplantae</taxon>
        <taxon>Streptophyta</taxon>
        <taxon>Embryophyta</taxon>
        <taxon>Bryophyta</taxon>
        <taxon>Sphagnophytina</taxon>
        <taxon>Sphagnopsida</taxon>
        <taxon>Sphagnales</taxon>
        <taxon>Sphagnaceae</taxon>
        <taxon>Sphagnum</taxon>
    </lineage>
</organism>
<feature type="transmembrane region" description="Helical" evidence="10">
    <location>
        <begin position="1536"/>
        <end position="1554"/>
    </location>
</feature>
<reference evidence="12" key="1">
    <citation type="submission" date="2024-02" db="EMBL/GenBank/DDBJ databases">
        <authorList>
            <consortium name="ELIXIR-Norway"/>
            <consortium name="Elixir Norway"/>
        </authorList>
    </citation>
    <scope>NUCLEOTIDE SEQUENCE</scope>
</reference>
<comment type="similarity">
    <text evidence="2">Belongs to the ABC transporter superfamily. ABCA family. CPR flippase (TC 3.A.1.211) subfamily.</text>
</comment>
<dbReference type="CDD" id="cd03263">
    <property type="entry name" value="ABC_subfamily_A"/>
    <property type="match status" value="2"/>
</dbReference>
<feature type="transmembrane region" description="Helical" evidence="10">
    <location>
        <begin position="42"/>
        <end position="59"/>
    </location>
</feature>
<feature type="domain" description="ABC transporter" evidence="11">
    <location>
        <begin position="1608"/>
        <end position="1845"/>
    </location>
</feature>
<dbReference type="InterPro" id="IPR003593">
    <property type="entry name" value="AAA+_ATPase"/>
</dbReference>
<dbReference type="InterPro" id="IPR003439">
    <property type="entry name" value="ABC_transporter-like_ATP-bd"/>
</dbReference>
<keyword evidence="8 10" id="KW-1133">Transmembrane helix</keyword>
<feature type="transmembrane region" description="Helical" evidence="10">
    <location>
        <begin position="577"/>
        <end position="596"/>
    </location>
</feature>
<evidence type="ECO:0000256" key="2">
    <source>
        <dbReference type="ARBA" id="ARBA00008526"/>
    </source>
</evidence>
<feature type="transmembrane region" description="Helical" evidence="10">
    <location>
        <begin position="1340"/>
        <end position="1365"/>
    </location>
</feature>
<dbReference type="Pfam" id="PF12698">
    <property type="entry name" value="ABC2_membrane_3"/>
    <property type="match status" value="2"/>
</dbReference>
<feature type="transmembrane region" description="Helical" evidence="10">
    <location>
        <begin position="1560"/>
        <end position="1577"/>
    </location>
</feature>
<dbReference type="Gene3D" id="3.40.50.300">
    <property type="entry name" value="P-loop containing nucleotide triphosphate hydrolases"/>
    <property type="match status" value="2"/>
</dbReference>
<evidence type="ECO:0000256" key="9">
    <source>
        <dbReference type="ARBA" id="ARBA00023136"/>
    </source>
</evidence>
<dbReference type="InterPro" id="IPR017871">
    <property type="entry name" value="ABC_transporter-like_CS"/>
</dbReference>
<gene>
    <name evidence="12" type="ORF">CSSPTR1EN2_LOCUS23912</name>
</gene>
<evidence type="ECO:0000256" key="5">
    <source>
        <dbReference type="ARBA" id="ARBA00022737"/>
    </source>
</evidence>
<feature type="transmembrane region" description="Helical" evidence="10">
    <location>
        <begin position="509"/>
        <end position="531"/>
    </location>
</feature>
<feature type="transmembrane region" description="Helical" evidence="10">
    <location>
        <begin position="1424"/>
        <end position="1445"/>
    </location>
</feature>
<dbReference type="InterPro" id="IPR013525">
    <property type="entry name" value="ABC2_TM"/>
</dbReference>
<dbReference type="SUPFAM" id="SSF52540">
    <property type="entry name" value="P-loop containing nucleoside triphosphate hydrolases"/>
    <property type="match status" value="2"/>
</dbReference>
<dbReference type="InterPro" id="IPR026082">
    <property type="entry name" value="ABCA"/>
</dbReference>
<keyword evidence="7" id="KW-0067">ATP-binding</keyword>
<evidence type="ECO:0000256" key="8">
    <source>
        <dbReference type="ARBA" id="ARBA00022989"/>
    </source>
</evidence>
<evidence type="ECO:0000313" key="13">
    <source>
        <dbReference type="Proteomes" id="UP001497512"/>
    </source>
</evidence>
<feature type="transmembrane region" description="Helical" evidence="10">
    <location>
        <begin position="1386"/>
        <end position="1412"/>
    </location>
</feature>
<dbReference type="Proteomes" id="UP001497512">
    <property type="component" value="Chromosome 9"/>
</dbReference>
<evidence type="ECO:0000256" key="7">
    <source>
        <dbReference type="ARBA" id="ARBA00022840"/>
    </source>
</evidence>
<accession>A0ABP0V9A2</accession>
<dbReference type="PANTHER" id="PTHR19229">
    <property type="entry name" value="ATP-BINDING CASSETTE TRANSPORTER SUBFAMILY A ABCA"/>
    <property type="match status" value="1"/>
</dbReference>
<evidence type="ECO:0000256" key="10">
    <source>
        <dbReference type="SAM" id="Phobius"/>
    </source>
</evidence>
<evidence type="ECO:0000313" key="12">
    <source>
        <dbReference type="EMBL" id="CAK9237856.1"/>
    </source>
</evidence>
<dbReference type="InterPro" id="IPR027417">
    <property type="entry name" value="P-loop_NTPase"/>
</dbReference>
<dbReference type="PROSITE" id="PS50893">
    <property type="entry name" value="ABC_TRANSPORTER_2"/>
    <property type="match status" value="2"/>
</dbReference>
<evidence type="ECO:0000256" key="1">
    <source>
        <dbReference type="ARBA" id="ARBA00004141"/>
    </source>
</evidence>
<dbReference type="PROSITE" id="PS00211">
    <property type="entry name" value="ABC_TRANSPORTER_1"/>
    <property type="match status" value="2"/>
</dbReference>
<feature type="transmembrane region" description="Helical" evidence="10">
    <location>
        <begin position="432"/>
        <end position="453"/>
    </location>
</feature>
<dbReference type="EMBL" id="OZ019901">
    <property type="protein sequence ID" value="CAK9237856.1"/>
    <property type="molecule type" value="Genomic_DNA"/>
</dbReference>
<keyword evidence="9 10" id="KW-0472">Membrane</keyword>
<dbReference type="Pfam" id="PF23321">
    <property type="entry name" value="R1_ABCA1"/>
    <property type="match status" value="1"/>
</dbReference>
<keyword evidence="4 10" id="KW-0812">Transmembrane</keyword>
<dbReference type="InterPro" id="IPR056264">
    <property type="entry name" value="R2_ABCA1-4-like"/>
</dbReference>
<protein>
    <recommendedName>
        <fullName evidence="11">ABC transporter domain-containing protein</fullName>
    </recommendedName>
</protein>